<comment type="caution">
    <text evidence="2">The sequence shown here is derived from an EMBL/GenBank/DDBJ whole genome shotgun (WGS) entry which is preliminary data.</text>
</comment>
<keyword evidence="3" id="KW-1185">Reference proteome</keyword>
<accession>A0A9W8AZW5</accession>
<evidence type="ECO:0000313" key="2">
    <source>
        <dbReference type="EMBL" id="KAJ1974118.1"/>
    </source>
</evidence>
<dbReference type="Proteomes" id="UP001151582">
    <property type="component" value="Unassembled WGS sequence"/>
</dbReference>
<feature type="non-terminal residue" evidence="2">
    <location>
        <position position="1"/>
    </location>
</feature>
<dbReference type="EMBL" id="JANBQB010000700">
    <property type="protein sequence ID" value="KAJ1974118.1"/>
    <property type="molecule type" value="Genomic_DNA"/>
</dbReference>
<feature type="compositionally biased region" description="Polar residues" evidence="1">
    <location>
        <begin position="1"/>
        <end position="16"/>
    </location>
</feature>
<organism evidence="2 3">
    <name type="scientific">Dimargaris verticillata</name>
    <dbReference type="NCBI Taxonomy" id="2761393"/>
    <lineage>
        <taxon>Eukaryota</taxon>
        <taxon>Fungi</taxon>
        <taxon>Fungi incertae sedis</taxon>
        <taxon>Zoopagomycota</taxon>
        <taxon>Kickxellomycotina</taxon>
        <taxon>Dimargaritomycetes</taxon>
        <taxon>Dimargaritales</taxon>
        <taxon>Dimargaritaceae</taxon>
        <taxon>Dimargaris</taxon>
    </lineage>
</organism>
<dbReference type="AlphaFoldDB" id="A0A9W8AZW5"/>
<feature type="compositionally biased region" description="Low complexity" evidence="1">
    <location>
        <begin position="94"/>
        <end position="122"/>
    </location>
</feature>
<gene>
    <name evidence="2" type="ORF">H4R34_004834</name>
</gene>
<feature type="region of interest" description="Disordered" evidence="1">
    <location>
        <begin position="88"/>
        <end position="130"/>
    </location>
</feature>
<feature type="non-terminal residue" evidence="2">
    <location>
        <position position="130"/>
    </location>
</feature>
<reference evidence="2" key="1">
    <citation type="submission" date="2022-07" db="EMBL/GenBank/DDBJ databases">
        <title>Phylogenomic reconstructions and comparative analyses of Kickxellomycotina fungi.</title>
        <authorList>
            <person name="Reynolds N.K."/>
            <person name="Stajich J.E."/>
            <person name="Barry K."/>
            <person name="Grigoriev I.V."/>
            <person name="Crous P."/>
            <person name="Smith M.E."/>
        </authorList>
    </citation>
    <scope>NUCLEOTIDE SEQUENCE</scope>
    <source>
        <strain evidence="2">RSA 567</strain>
    </source>
</reference>
<evidence type="ECO:0000256" key="1">
    <source>
        <dbReference type="SAM" id="MobiDB-lite"/>
    </source>
</evidence>
<proteinExistence type="predicted"/>
<sequence>SRTATASSHRTPTTTLPDWPIRRVQGGRTRQTRCWQHQLTPAQPHRYANPWYGAATAIIAAAVASTTTAPATRRPCWASTSTIERWRGHLPPARCRSSTSRSPSGWSCSTSSTRGTGYRGPTASTTPCEN</sequence>
<name>A0A9W8AZW5_9FUNG</name>
<protein>
    <submittedName>
        <fullName evidence="2">Uncharacterized protein</fullName>
    </submittedName>
</protein>
<feature type="region of interest" description="Disordered" evidence="1">
    <location>
        <begin position="1"/>
        <end position="20"/>
    </location>
</feature>
<evidence type="ECO:0000313" key="3">
    <source>
        <dbReference type="Proteomes" id="UP001151582"/>
    </source>
</evidence>